<dbReference type="Proteomes" id="UP000309667">
    <property type="component" value="Unassembled WGS sequence"/>
</dbReference>
<feature type="domain" description="PAS" evidence="9">
    <location>
        <begin position="20"/>
        <end position="81"/>
    </location>
</feature>
<dbReference type="SUPFAM" id="SSF55785">
    <property type="entry name" value="PYP-like sensor domain (PAS domain)"/>
    <property type="match status" value="1"/>
</dbReference>
<dbReference type="SMART" id="SM00911">
    <property type="entry name" value="HWE_HK"/>
    <property type="match status" value="1"/>
</dbReference>
<evidence type="ECO:0000256" key="6">
    <source>
        <dbReference type="ARBA" id="ARBA00022741"/>
    </source>
</evidence>
<dbReference type="CDD" id="cd00130">
    <property type="entry name" value="PAS"/>
    <property type="match status" value="1"/>
</dbReference>
<keyword evidence="7" id="KW-0418">Kinase</keyword>
<comment type="caution">
    <text evidence="10">The sequence shown here is derived from an EMBL/GenBank/DDBJ whole genome shotgun (WGS) entry which is preliminary data.</text>
</comment>
<evidence type="ECO:0000313" key="10">
    <source>
        <dbReference type="EMBL" id="THV12408.1"/>
    </source>
</evidence>
<dbReference type="InterPro" id="IPR003018">
    <property type="entry name" value="GAF"/>
</dbReference>
<dbReference type="PANTHER" id="PTHR41523">
    <property type="entry name" value="TWO-COMPONENT SYSTEM SENSOR PROTEIN"/>
    <property type="match status" value="1"/>
</dbReference>
<keyword evidence="11" id="KW-1185">Reference proteome</keyword>
<comment type="catalytic activity">
    <reaction evidence="1">
        <text>ATP + protein L-histidine = ADP + protein N-phospho-L-histidine.</text>
        <dbReference type="EC" id="2.7.13.3"/>
    </reaction>
</comment>
<dbReference type="Gene3D" id="3.30.450.40">
    <property type="match status" value="1"/>
</dbReference>
<reference evidence="10 11" key="1">
    <citation type="submission" date="2019-04" db="EMBL/GenBank/DDBJ databases">
        <title>Genome sequence of strain 7209-2.</title>
        <authorList>
            <person name="Gao J."/>
            <person name="Sun J."/>
        </authorList>
    </citation>
    <scope>NUCLEOTIDE SEQUENCE [LARGE SCALE GENOMIC DNA]</scope>
    <source>
        <strain evidence="10 11">7209-2</strain>
    </source>
</reference>
<sequence>MNMDEPRSKVADDPSAVTDIDTVPVGLCMLSEELRFLRINETMAEFHGYTAAEHLGRSVSEVVPDLEPVARRLMKQVIDTGMPLGPFEIAGETPTDTGIQRFWMECWSPVTDERGEIVGASVASVEITERKRIEREKEEALRLTERRLMQQTAIAELGQLALQDVSLQTILEKAVELAAKALHVPLTKVLAFEDAADKLKLVAGVGWNDGLVGIASVGTEKDSQAGYTLMAKELVVVDDLRTEQRFSGPELLRLHGVISGMSVTIAGSDGRPYGVIGIHAVETCTFDKGDRDFLQSLAAIISTAVRQQAAKLHSSLLIREMSHRAGNMLQLVSSIAAQTFRHAVDPLAAKKAFDHRLSSLARANHAIAQQGWVNTRLQKVVEETLAPFTGKIRMNGRDVLLPPELCFDLGLVLNELCTNSIKYGSLGAADGVVDLSWRIDGPEDGSRLTVIWHDPVTAHTTISSTSSSTGFGTKLIRQLVESKWHGTISVEQHAYYRMTLALPIPTSTTAAPDP</sequence>
<dbReference type="InterPro" id="IPR035965">
    <property type="entry name" value="PAS-like_dom_sf"/>
</dbReference>
<dbReference type="InterPro" id="IPR013656">
    <property type="entry name" value="PAS_4"/>
</dbReference>
<dbReference type="PANTHER" id="PTHR41523:SF8">
    <property type="entry name" value="ETHYLENE RESPONSE SENSOR PROTEIN"/>
    <property type="match status" value="1"/>
</dbReference>
<dbReference type="EC" id="2.7.13.3" evidence="2"/>
<evidence type="ECO:0000256" key="5">
    <source>
        <dbReference type="ARBA" id="ARBA00022679"/>
    </source>
</evidence>
<keyword evidence="6" id="KW-0547">Nucleotide-binding</keyword>
<dbReference type="InterPro" id="IPR029016">
    <property type="entry name" value="GAF-like_dom_sf"/>
</dbReference>
<dbReference type="SUPFAM" id="SSF55874">
    <property type="entry name" value="ATPase domain of HSP90 chaperone/DNA topoisomerase II/histidine kinase"/>
    <property type="match status" value="1"/>
</dbReference>
<protein>
    <recommendedName>
        <fullName evidence="3">Blue-light-activated histidine kinase</fullName>
        <ecNumber evidence="2">2.7.13.3</ecNumber>
    </recommendedName>
</protein>
<dbReference type="InterPro" id="IPR011102">
    <property type="entry name" value="Sig_transdc_His_kinase_HWE"/>
</dbReference>
<evidence type="ECO:0000256" key="2">
    <source>
        <dbReference type="ARBA" id="ARBA00012438"/>
    </source>
</evidence>
<evidence type="ECO:0000256" key="3">
    <source>
        <dbReference type="ARBA" id="ARBA00021740"/>
    </source>
</evidence>
<dbReference type="NCBIfam" id="TIGR00229">
    <property type="entry name" value="sensory_box"/>
    <property type="match status" value="1"/>
</dbReference>
<dbReference type="EMBL" id="STGT01000004">
    <property type="protein sequence ID" value="THV12408.1"/>
    <property type="molecule type" value="Genomic_DNA"/>
</dbReference>
<dbReference type="Pfam" id="PF07536">
    <property type="entry name" value="HWE_HK"/>
    <property type="match status" value="1"/>
</dbReference>
<keyword evidence="5" id="KW-0808">Transferase</keyword>
<proteinExistence type="predicted"/>
<accession>A0ABY2QR30</accession>
<gene>
    <name evidence="10" type="ORF">E9677_16650</name>
</gene>
<organism evidence="10 11">
    <name type="scientific">Rhizobium rhizophilum</name>
    <dbReference type="NCBI Taxonomy" id="1850373"/>
    <lineage>
        <taxon>Bacteria</taxon>
        <taxon>Pseudomonadati</taxon>
        <taxon>Pseudomonadota</taxon>
        <taxon>Alphaproteobacteria</taxon>
        <taxon>Hyphomicrobiales</taxon>
        <taxon>Rhizobiaceae</taxon>
        <taxon>Rhizobium/Agrobacterium group</taxon>
        <taxon>Rhizobium</taxon>
    </lineage>
</organism>
<name>A0ABY2QR30_9HYPH</name>
<dbReference type="SUPFAM" id="SSF55781">
    <property type="entry name" value="GAF domain-like"/>
    <property type="match status" value="1"/>
</dbReference>
<evidence type="ECO:0000256" key="7">
    <source>
        <dbReference type="ARBA" id="ARBA00022777"/>
    </source>
</evidence>
<evidence type="ECO:0000259" key="9">
    <source>
        <dbReference type="PROSITE" id="PS50112"/>
    </source>
</evidence>
<evidence type="ECO:0000256" key="1">
    <source>
        <dbReference type="ARBA" id="ARBA00000085"/>
    </source>
</evidence>
<keyword evidence="4" id="KW-0597">Phosphoprotein</keyword>
<dbReference type="InterPro" id="IPR036890">
    <property type="entry name" value="HATPase_C_sf"/>
</dbReference>
<keyword evidence="8" id="KW-0067">ATP-binding</keyword>
<dbReference type="Gene3D" id="3.30.450.20">
    <property type="entry name" value="PAS domain"/>
    <property type="match status" value="1"/>
</dbReference>
<dbReference type="SMART" id="SM00065">
    <property type="entry name" value="GAF"/>
    <property type="match status" value="1"/>
</dbReference>
<dbReference type="Gene3D" id="3.30.565.10">
    <property type="entry name" value="Histidine kinase-like ATPase, C-terminal domain"/>
    <property type="match status" value="1"/>
</dbReference>
<dbReference type="PROSITE" id="PS50112">
    <property type="entry name" value="PAS"/>
    <property type="match status" value="1"/>
</dbReference>
<evidence type="ECO:0000313" key="11">
    <source>
        <dbReference type="Proteomes" id="UP000309667"/>
    </source>
</evidence>
<evidence type="ECO:0000256" key="8">
    <source>
        <dbReference type="ARBA" id="ARBA00022840"/>
    </source>
</evidence>
<evidence type="ECO:0000256" key="4">
    <source>
        <dbReference type="ARBA" id="ARBA00022553"/>
    </source>
</evidence>
<dbReference type="InterPro" id="IPR000014">
    <property type="entry name" value="PAS"/>
</dbReference>
<dbReference type="Pfam" id="PF08448">
    <property type="entry name" value="PAS_4"/>
    <property type="match status" value="1"/>
</dbReference>
<dbReference type="Pfam" id="PF01590">
    <property type="entry name" value="GAF"/>
    <property type="match status" value="1"/>
</dbReference>